<reference evidence="5" key="1">
    <citation type="journal article" date="2014" name="Int. J. Syst. Evol. Microbiol.">
        <title>Complete genome sequence of Corynebacterium casei LMG S-19264T (=DSM 44701T), isolated from a smear-ripened cheese.</title>
        <authorList>
            <consortium name="US DOE Joint Genome Institute (JGI-PGF)"/>
            <person name="Walter F."/>
            <person name="Albersmeier A."/>
            <person name="Kalinowski J."/>
            <person name="Ruckert C."/>
        </authorList>
    </citation>
    <scope>NUCLEOTIDE SEQUENCE</scope>
    <source>
        <strain evidence="5">KCTC 22169</strain>
    </source>
</reference>
<organism evidence="5 6">
    <name type="scientific">Saccharospirillum salsuginis</name>
    <dbReference type="NCBI Taxonomy" id="418750"/>
    <lineage>
        <taxon>Bacteria</taxon>
        <taxon>Pseudomonadati</taxon>
        <taxon>Pseudomonadota</taxon>
        <taxon>Gammaproteobacteria</taxon>
        <taxon>Oceanospirillales</taxon>
        <taxon>Saccharospirillaceae</taxon>
        <taxon>Saccharospirillum</taxon>
    </lineage>
</organism>
<dbReference type="GO" id="GO:0031956">
    <property type="term" value="F:medium-chain fatty acid-CoA ligase activity"/>
    <property type="evidence" value="ECO:0007669"/>
    <property type="project" value="TreeGrafter"/>
</dbReference>
<keyword evidence="6" id="KW-1185">Reference proteome</keyword>
<gene>
    <name evidence="5" type="ORF">GCM10007392_36700</name>
</gene>
<feature type="domain" description="AMP-dependent synthetase/ligase" evidence="3">
    <location>
        <begin position="8"/>
        <end position="356"/>
    </location>
</feature>
<dbReference type="Pfam" id="PF00501">
    <property type="entry name" value="AMP-binding"/>
    <property type="match status" value="1"/>
</dbReference>
<comment type="similarity">
    <text evidence="1">Belongs to the ATP-dependent AMP-binding enzyme family.</text>
</comment>
<dbReference type="EMBL" id="BMXR01000009">
    <property type="protein sequence ID" value="GGX65488.1"/>
    <property type="molecule type" value="Genomic_DNA"/>
</dbReference>
<dbReference type="InterPro" id="IPR025110">
    <property type="entry name" value="AMP-bd_C"/>
</dbReference>
<dbReference type="Gene3D" id="3.40.50.12780">
    <property type="entry name" value="N-terminal domain of ligase-like"/>
    <property type="match status" value="1"/>
</dbReference>
<dbReference type="PANTHER" id="PTHR43201">
    <property type="entry name" value="ACYL-COA SYNTHETASE"/>
    <property type="match status" value="1"/>
</dbReference>
<dbReference type="AlphaFoldDB" id="A0A918KLJ4"/>
<dbReference type="GO" id="GO:0006631">
    <property type="term" value="P:fatty acid metabolic process"/>
    <property type="evidence" value="ECO:0007669"/>
    <property type="project" value="TreeGrafter"/>
</dbReference>
<evidence type="ECO:0000256" key="1">
    <source>
        <dbReference type="ARBA" id="ARBA00006432"/>
    </source>
</evidence>
<protein>
    <submittedName>
        <fullName evidence="5">Acid--CoA ligase</fullName>
    </submittedName>
</protein>
<reference evidence="5" key="2">
    <citation type="submission" date="2020-09" db="EMBL/GenBank/DDBJ databases">
        <authorList>
            <person name="Sun Q."/>
            <person name="Kim S."/>
        </authorList>
    </citation>
    <scope>NUCLEOTIDE SEQUENCE</scope>
    <source>
        <strain evidence="5">KCTC 22169</strain>
    </source>
</reference>
<feature type="domain" description="AMP-binding enzyme C-terminal" evidence="4">
    <location>
        <begin position="406"/>
        <end position="481"/>
    </location>
</feature>
<dbReference type="PROSITE" id="PS00455">
    <property type="entry name" value="AMP_BINDING"/>
    <property type="match status" value="1"/>
</dbReference>
<evidence type="ECO:0000313" key="5">
    <source>
        <dbReference type="EMBL" id="GGX65488.1"/>
    </source>
</evidence>
<accession>A0A918KLJ4</accession>
<dbReference type="Gene3D" id="3.30.300.30">
    <property type="match status" value="1"/>
</dbReference>
<name>A0A918KLJ4_9GAMM</name>
<comment type="caution">
    <text evidence="5">The sequence shown here is derived from an EMBL/GenBank/DDBJ whole genome shotgun (WGS) entry which is preliminary data.</text>
</comment>
<dbReference type="InterPro" id="IPR020845">
    <property type="entry name" value="AMP-binding_CS"/>
</dbReference>
<evidence type="ECO:0000259" key="4">
    <source>
        <dbReference type="Pfam" id="PF13193"/>
    </source>
</evidence>
<dbReference type="RefSeq" id="WP_189611384.1">
    <property type="nucleotide sequence ID" value="NZ_BMXR01000009.1"/>
</dbReference>
<dbReference type="SUPFAM" id="SSF56801">
    <property type="entry name" value="Acetyl-CoA synthetase-like"/>
    <property type="match status" value="1"/>
</dbReference>
<evidence type="ECO:0000259" key="3">
    <source>
        <dbReference type="Pfam" id="PF00501"/>
    </source>
</evidence>
<evidence type="ECO:0000256" key="2">
    <source>
        <dbReference type="ARBA" id="ARBA00022598"/>
    </source>
</evidence>
<dbReference type="FunFam" id="3.30.300.30:FF:000008">
    <property type="entry name" value="2,3-dihydroxybenzoate-AMP ligase"/>
    <property type="match status" value="1"/>
</dbReference>
<dbReference type="Pfam" id="PF13193">
    <property type="entry name" value="AMP-binding_C"/>
    <property type="match status" value="1"/>
</dbReference>
<dbReference type="InterPro" id="IPR000873">
    <property type="entry name" value="AMP-dep_synth/lig_dom"/>
</dbReference>
<keyword evidence="2 5" id="KW-0436">Ligase</keyword>
<dbReference type="InterPro" id="IPR045851">
    <property type="entry name" value="AMP-bd_C_sf"/>
</dbReference>
<dbReference type="Proteomes" id="UP000626148">
    <property type="component" value="Unassembled WGS sequence"/>
</dbReference>
<dbReference type="PANTHER" id="PTHR43201:SF5">
    <property type="entry name" value="MEDIUM-CHAIN ACYL-COA LIGASE ACSF2, MITOCHONDRIAL"/>
    <property type="match status" value="1"/>
</dbReference>
<proteinExistence type="inferred from homology"/>
<sequence>MTTLDTGRWAQTWGAKPALVGVPDATCWTFTELDERVRTWVRRLVALGLKRGDRLLWLARNRLDFFAVLMACRRQGWIMVPLNWREVIDTQLEQSRLTEPAAILAERDFQSVATSLHRLLGCALGWLDEELPETDLPEADPAGDDDPWYLLFTSGTTGTPKAVIYTATMAIANARNANAALDLSPDDVTASVLPHYHTAGINLFALPALMHGASVRVYRQFQPDQLMTDLMARRLTKALLVPTQYRRLAETEAFRHADDLSYCASCLASGGAPMDDSLLGVWADRGVVIRNGCGMTETGPTLFFQSEAEARQFPGGVGRAMPMTECKLVGPHGESVEPGQVGEVWVRGPAITPGYWRNAEANGTAFLDGWYRCGDLAHQNRDGHTWIVDRVTDMFICGGENVFPSEIEQCLLHHRAVQEVAVTGEYDRTWGETATAFVVLKPGHWATEDELQRFCKQRLATYKVPRRLVFLDELPRTPTGKVRRVAVRKWVRRSERE</sequence>
<dbReference type="InterPro" id="IPR042099">
    <property type="entry name" value="ANL_N_sf"/>
</dbReference>
<evidence type="ECO:0000313" key="6">
    <source>
        <dbReference type="Proteomes" id="UP000626148"/>
    </source>
</evidence>